<keyword evidence="6" id="KW-1185">Reference proteome</keyword>
<dbReference type="CDD" id="cd01029">
    <property type="entry name" value="TOPRIM_primases"/>
    <property type="match status" value="1"/>
</dbReference>
<protein>
    <submittedName>
        <fullName evidence="5">Phage/plasmid primase, P4 family</fullName>
    </submittedName>
</protein>
<dbReference type="RefSeq" id="WP_223289042.1">
    <property type="nucleotide sequence ID" value="NZ_CP140255.1"/>
</dbReference>
<dbReference type="Pfam" id="PF19263">
    <property type="entry name" value="DUF5906"/>
    <property type="match status" value="1"/>
</dbReference>
<reference evidence="5 6" key="1">
    <citation type="submission" date="2023-11" db="EMBL/GenBank/DDBJ databases">
        <title>MicrobeMod: A computational toolkit for identifying prokaryotic methylation and restriction-modification with nanopore sequencing.</title>
        <authorList>
            <person name="Crits-Christoph A."/>
            <person name="Kang S.C."/>
            <person name="Lee H."/>
            <person name="Ostrov N."/>
        </authorList>
    </citation>
    <scope>NUCLEOTIDE SEQUENCE [LARGE SCALE GENOMIC DNA]</scope>
    <source>
        <strain evidence="5 6">ATCC BAA-805</strain>
    </source>
</reference>
<evidence type="ECO:0000256" key="3">
    <source>
        <dbReference type="ARBA" id="ARBA00022840"/>
    </source>
</evidence>
<accession>A0ABZ0YS90</accession>
<keyword evidence="3" id="KW-0067">ATP-binding</keyword>
<keyword evidence="1" id="KW-0547">Nucleotide-binding</keyword>
<evidence type="ECO:0000256" key="1">
    <source>
        <dbReference type="ARBA" id="ARBA00022741"/>
    </source>
</evidence>
<dbReference type="InterPro" id="IPR027417">
    <property type="entry name" value="P-loop_NTPase"/>
</dbReference>
<dbReference type="Pfam" id="PF08706">
    <property type="entry name" value="D5_N"/>
    <property type="match status" value="1"/>
</dbReference>
<dbReference type="NCBIfam" id="TIGR01613">
    <property type="entry name" value="primase_Cterm"/>
    <property type="match status" value="1"/>
</dbReference>
<dbReference type="Gene3D" id="3.40.50.300">
    <property type="entry name" value="P-loop containing nucleotide triphosphate hydrolases"/>
    <property type="match status" value="1"/>
</dbReference>
<evidence type="ECO:0000256" key="2">
    <source>
        <dbReference type="ARBA" id="ARBA00022801"/>
    </source>
</evidence>
<dbReference type="InterPro" id="IPR045455">
    <property type="entry name" value="NrS-1_pol-like_helicase"/>
</dbReference>
<dbReference type="Pfam" id="PF13362">
    <property type="entry name" value="Toprim_3"/>
    <property type="match status" value="1"/>
</dbReference>
<dbReference type="PANTHER" id="PTHR35372">
    <property type="entry name" value="ATP BINDING PROTEIN-RELATED"/>
    <property type="match status" value="1"/>
</dbReference>
<evidence type="ECO:0000259" key="4">
    <source>
        <dbReference type="PROSITE" id="PS51206"/>
    </source>
</evidence>
<name>A0ABZ0YS90_9GAMM</name>
<evidence type="ECO:0000313" key="5">
    <source>
        <dbReference type="EMBL" id="WQH14090.1"/>
    </source>
</evidence>
<gene>
    <name evidence="5" type="ORF">SR894_06005</name>
</gene>
<dbReference type="InterPro" id="IPR034154">
    <property type="entry name" value="TOPRIM_DnaG/twinkle"/>
</dbReference>
<feature type="domain" description="SF3 helicase" evidence="4">
    <location>
        <begin position="584"/>
        <end position="742"/>
    </location>
</feature>
<sequence>MSAAFTPPGAPSAVDQLLDTMAQAGVVYDDNAPIIGDGKLHRFHVEGDAPSVRNGWYTFHDDATPAGNFGCNKRYGPGAKLPFSAKRAKPMTSQEKAALEAKMAQQKAKREADDKAKHEAAAVQAKAIWEAATPVGVESHPYLLKKGIQAHGTRTSPFSVRQQQVDGSWANVLVSDNALLIPRRSHQREIVSLQAIFPSAANVLGRDRTYLANGEAQGTYDTIGQPQMREGRQVFLLCEGFATGAALHETTGHCVVVAFDAGNLIHVAKRIAAAQKEAILIICADNDQWTTQPVANPGLYHAKLAADEVAGHLVYPPFPADLDMANDDGKLKGPTDFDDLRRLQGNEAVKSVVLDCLNALQTPNGPQGPTPGAAVPALPCPGSEEKMATTGQVAPLEGELMNVEEGNEVLVYDITAPLAIAQGMVARLWTHEDVMTLYHHHDYFYEWTGTHYAKRHDKEIRAVVYCHLNQARQPSKTTKGTGELRPIKPNSRLVNNVMDALKATCLIEDEVEAPSWLRDVDIRQPANHLISCTNGLYDWQENRLLAHTPAYYSHSCLAFAYHRDASTPKHWYTFLDTLWPNDPEAIAVLQMMFGYLLTQSTYLQKVFLLVGPPRSGKGTILKVLTNMLGRRNVCSPRLRDLAKDFGLASMIGKQAALVGDARLTGRIDQAEMTENLLSISGEDAVSINRKNKSYWEGRLKVRFVICTNVVPMVSDASGAIASRFVALVMKHSFLGKENHRLQEDLSEEMPGILNWAIEGLRQLEACGRIESPASARETLNELDELSSPVKAFVSERCRTGPSFRIPTLSLYEAWRHWNHEKGRDHISSDAVFGRDLRAAVSTVIKKSYDVPNSHSRKRQNYYEGITLN</sequence>
<dbReference type="PROSITE" id="PS51206">
    <property type="entry name" value="SF3_HELICASE_1"/>
    <property type="match status" value="1"/>
</dbReference>
<dbReference type="InterPro" id="IPR014015">
    <property type="entry name" value="Helicase_SF3_DNA-vir"/>
</dbReference>
<proteinExistence type="predicted"/>
<evidence type="ECO:0000313" key="6">
    <source>
        <dbReference type="Proteomes" id="UP001324794"/>
    </source>
</evidence>
<dbReference type="InterPro" id="IPR051620">
    <property type="entry name" value="ORF904-like_C"/>
</dbReference>
<dbReference type="EMBL" id="CP140255">
    <property type="protein sequence ID" value="WQH14090.1"/>
    <property type="molecule type" value="Genomic_DNA"/>
</dbReference>
<keyword evidence="2" id="KW-0378">Hydrolase</keyword>
<dbReference type="InterPro" id="IPR006171">
    <property type="entry name" value="TOPRIM_dom"/>
</dbReference>
<dbReference type="InterPro" id="IPR006500">
    <property type="entry name" value="Helicase_put_C_phage/plasmid"/>
</dbReference>
<dbReference type="Proteomes" id="UP001324794">
    <property type="component" value="Chromosome"/>
</dbReference>
<dbReference type="InterPro" id="IPR014818">
    <property type="entry name" value="Phage/plasmid_primase_P4_C"/>
</dbReference>
<dbReference type="SUPFAM" id="SSF52540">
    <property type="entry name" value="P-loop containing nucleoside triphosphate hydrolases"/>
    <property type="match status" value="1"/>
</dbReference>
<organism evidence="5 6">
    <name type="scientific">Vreelandella neptunia</name>
    <dbReference type="NCBI Taxonomy" id="115551"/>
    <lineage>
        <taxon>Bacteria</taxon>
        <taxon>Pseudomonadati</taxon>
        <taxon>Pseudomonadota</taxon>
        <taxon>Gammaproteobacteria</taxon>
        <taxon>Oceanospirillales</taxon>
        <taxon>Halomonadaceae</taxon>
        <taxon>Vreelandella</taxon>
    </lineage>
</organism>
<dbReference type="PANTHER" id="PTHR35372:SF2">
    <property type="entry name" value="SF3 HELICASE DOMAIN-CONTAINING PROTEIN"/>
    <property type="match status" value="1"/>
</dbReference>